<feature type="region of interest" description="Disordered" evidence="1">
    <location>
        <begin position="1"/>
        <end position="35"/>
    </location>
</feature>
<accession>A0AAD7ETW4</accession>
<name>A0AAD7ETW4_9AGAR</name>
<dbReference type="EMBL" id="JARIHO010000017">
    <property type="protein sequence ID" value="KAJ7348643.1"/>
    <property type="molecule type" value="Genomic_DNA"/>
</dbReference>
<evidence type="ECO:0000313" key="3">
    <source>
        <dbReference type="Proteomes" id="UP001218218"/>
    </source>
</evidence>
<keyword evidence="3" id="KW-1185">Reference proteome</keyword>
<gene>
    <name evidence="2" type="ORF">DFH08DRAFT_808368</name>
</gene>
<evidence type="ECO:0000256" key="1">
    <source>
        <dbReference type="SAM" id="MobiDB-lite"/>
    </source>
</evidence>
<sequence length="101" mass="11463">MEPKGGPGSSWGKEYSGGQSENYESREAKRQPIGQAVEIGSHIRLWLIKRRGRQTNGGRTKRGKCGSHEGAKYHVEIADQRSCDVSKRRIRLHKPLWHAKK</sequence>
<organism evidence="2 3">
    <name type="scientific">Mycena albidolilacea</name>
    <dbReference type="NCBI Taxonomy" id="1033008"/>
    <lineage>
        <taxon>Eukaryota</taxon>
        <taxon>Fungi</taxon>
        <taxon>Dikarya</taxon>
        <taxon>Basidiomycota</taxon>
        <taxon>Agaricomycotina</taxon>
        <taxon>Agaricomycetes</taxon>
        <taxon>Agaricomycetidae</taxon>
        <taxon>Agaricales</taxon>
        <taxon>Marasmiineae</taxon>
        <taxon>Mycenaceae</taxon>
        <taxon>Mycena</taxon>
    </lineage>
</organism>
<dbReference type="Proteomes" id="UP001218218">
    <property type="component" value="Unassembled WGS sequence"/>
</dbReference>
<proteinExistence type="predicted"/>
<protein>
    <submittedName>
        <fullName evidence="2">Uncharacterized protein</fullName>
    </submittedName>
</protein>
<dbReference type="AlphaFoldDB" id="A0AAD7ETW4"/>
<evidence type="ECO:0000313" key="2">
    <source>
        <dbReference type="EMBL" id="KAJ7348643.1"/>
    </source>
</evidence>
<comment type="caution">
    <text evidence="2">The sequence shown here is derived from an EMBL/GenBank/DDBJ whole genome shotgun (WGS) entry which is preliminary data.</text>
</comment>
<reference evidence="2" key="1">
    <citation type="submission" date="2023-03" db="EMBL/GenBank/DDBJ databases">
        <title>Massive genome expansion in bonnet fungi (Mycena s.s.) driven by repeated elements and novel gene families across ecological guilds.</title>
        <authorList>
            <consortium name="Lawrence Berkeley National Laboratory"/>
            <person name="Harder C.B."/>
            <person name="Miyauchi S."/>
            <person name="Viragh M."/>
            <person name="Kuo A."/>
            <person name="Thoen E."/>
            <person name="Andreopoulos B."/>
            <person name="Lu D."/>
            <person name="Skrede I."/>
            <person name="Drula E."/>
            <person name="Henrissat B."/>
            <person name="Morin E."/>
            <person name="Kohler A."/>
            <person name="Barry K."/>
            <person name="LaButti K."/>
            <person name="Morin E."/>
            <person name="Salamov A."/>
            <person name="Lipzen A."/>
            <person name="Mereny Z."/>
            <person name="Hegedus B."/>
            <person name="Baldrian P."/>
            <person name="Stursova M."/>
            <person name="Weitz H."/>
            <person name="Taylor A."/>
            <person name="Grigoriev I.V."/>
            <person name="Nagy L.G."/>
            <person name="Martin F."/>
            <person name="Kauserud H."/>
        </authorList>
    </citation>
    <scope>NUCLEOTIDE SEQUENCE</scope>
    <source>
        <strain evidence="2">CBHHK002</strain>
    </source>
</reference>